<dbReference type="InterPro" id="IPR025668">
    <property type="entry name" value="Tnp_DDE_dom"/>
</dbReference>
<protein>
    <recommendedName>
        <fullName evidence="1">Transposase DDE domain-containing protein</fullName>
    </recommendedName>
</protein>
<gene>
    <name evidence="2" type="ORF">FYJ39_02475</name>
</gene>
<name>A0A7X2NIH8_9CLOT</name>
<dbReference type="EMBL" id="VUMD01000002">
    <property type="protein sequence ID" value="MSS35474.1"/>
    <property type="molecule type" value="Genomic_DNA"/>
</dbReference>
<evidence type="ECO:0000313" key="2">
    <source>
        <dbReference type="EMBL" id="MSS35474.1"/>
    </source>
</evidence>
<keyword evidence="3" id="KW-1185">Reference proteome</keyword>
<proteinExistence type="predicted"/>
<evidence type="ECO:0000259" key="1">
    <source>
        <dbReference type="Pfam" id="PF13751"/>
    </source>
</evidence>
<dbReference type="Pfam" id="PF13751">
    <property type="entry name" value="DDE_Tnp_1_6"/>
    <property type="match status" value="1"/>
</dbReference>
<reference evidence="2 3" key="1">
    <citation type="submission" date="2019-08" db="EMBL/GenBank/DDBJ databases">
        <title>In-depth cultivation of the pig gut microbiome towards novel bacterial diversity and tailored functional studies.</title>
        <authorList>
            <person name="Wylensek D."/>
            <person name="Hitch T.C.A."/>
            <person name="Clavel T."/>
        </authorList>
    </citation>
    <scope>NUCLEOTIDE SEQUENCE [LARGE SCALE GENOMIC DNA]</scope>
    <source>
        <strain evidence="2 3">WCA-389-WT-23D1</strain>
    </source>
</reference>
<evidence type="ECO:0000313" key="3">
    <source>
        <dbReference type="Proteomes" id="UP000429958"/>
    </source>
</evidence>
<comment type="caution">
    <text evidence="2">The sequence shown here is derived from an EMBL/GenBank/DDBJ whole genome shotgun (WGS) entry which is preliminary data.</text>
</comment>
<accession>A0A7X2NIH8</accession>
<organism evidence="2 3">
    <name type="scientific">Clostridium porci</name>
    <dbReference type="NCBI Taxonomy" id="2605778"/>
    <lineage>
        <taxon>Bacteria</taxon>
        <taxon>Bacillati</taxon>
        <taxon>Bacillota</taxon>
        <taxon>Clostridia</taxon>
        <taxon>Eubacteriales</taxon>
        <taxon>Clostridiaceae</taxon>
        <taxon>Clostridium</taxon>
    </lineage>
</organism>
<feature type="domain" description="Transposase DDE" evidence="1">
    <location>
        <begin position="6"/>
        <end position="111"/>
    </location>
</feature>
<dbReference type="AlphaFoldDB" id="A0A7X2NIH8"/>
<sequence length="114" mass="13292">MYKKSTQNYYRLYRCSKKQCKNCPGFSACALDLGTVRINASAYYPSFYRNSQKVGTSDYLRIMRLRRIWAEGTFAVLKREHKLNKIQKRGLQKAMEECLLSAIALNLKRLIKAV</sequence>
<dbReference type="Proteomes" id="UP000429958">
    <property type="component" value="Unassembled WGS sequence"/>
</dbReference>